<feature type="transmembrane region" description="Helical" evidence="2">
    <location>
        <begin position="783"/>
        <end position="805"/>
    </location>
</feature>
<evidence type="ECO:0000256" key="2">
    <source>
        <dbReference type="SAM" id="Phobius"/>
    </source>
</evidence>
<proteinExistence type="predicted"/>
<protein>
    <submittedName>
        <fullName evidence="3">Uncharacterized protein</fullName>
    </submittedName>
</protein>
<evidence type="ECO:0000313" key="3">
    <source>
        <dbReference type="EMBL" id="KAK3791397.1"/>
    </source>
</evidence>
<accession>A0AAE1ARH7</accession>
<keyword evidence="4" id="KW-1185">Reference proteome</keyword>
<evidence type="ECO:0000313" key="4">
    <source>
        <dbReference type="Proteomes" id="UP001283361"/>
    </source>
</evidence>
<gene>
    <name evidence="3" type="ORF">RRG08_012579</name>
</gene>
<feature type="compositionally biased region" description="Acidic residues" evidence="1">
    <location>
        <begin position="242"/>
        <end position="252"/>
    </location>
</feature>
<sequence length="842" mass="94540">MVVSYRRWKTNGRADLVVSLTSMEAPLVSDSEVRQDDTKLSWAIYGGHISGRRLRGIKINPIYHESDAANLRSGLGNDGQAQTETVEPVGEIQFEVYESIPPPANRLRRQGGYQQQDQDSYDSEEQEEQEWQHRADRDFDDDMVSSAVCDVTTRKKYLRRQERMDAVSSVEEDPSDFLDQIPDQMTPGTSGYSSPANSSRPSPKAVRAASDRSWSNHNDSPAPLPLRRQRQLSAVIEQSILAEEDEDAEVLEDSGNLSSDDLYDGALSPDADGYQKYAYFETTCSDIGKETCHIVTFTGGKEGKNDELFSGQEPNHNIINNYVNYRQEFSIDKHFSSSLSFDEKNESPALFSQRDKSFRSLDKIAMLPSYSNIHHTSPVTSVDYINNNYGAVPDRMIKQNGPLKEVDRYFEFLHKQSPSLHDSGDGGDEEKTNISSLKDNEFIQSSEHKGAKNTNITKIVDLAVGNQKCDCNGRPTLKCACGRAALQKLLYEKRMVKRYEIGYQLDCSIVEWSSTENVNEDGKTNDKSAEKENKDFNVINCRQPFRGEIKSILVPHSKTDRPSSPHKSEPKTVTFHESTIFNEGKKSTYVKESVTPGFLSALIDSLDEGYDNPVFEDDTGDIKETTFSIEREVDDIKGEDERSLTDDEKIRRKCSFTHPSAKNRILATSPITLKVEDLNACSYMQSYLKGVQGHRCDVVRAAGSCESSPSRCSAHRAPPVSIEAIAGTIVMDPSFDEIKEADEDQFEYYRRRRRRKHLSKYGGDDVGVEEWLKKAKRTKRIKISLIVAAIVTVIVVAIALIVTFVGTPDSSSEGPGADVVFDDELDRSDISRFSAGVLFRKR</sequence>
<organism evidence="3 4">
    <name type="scientific">Elysia crispata</name>
    <name type="common">lettuce slug</name>
    <dbReference type="NCBI Taxonomy" id="231223"/>
    <lineage>
        <taxon>Eukaryota</taxon>
        <taxon>Metazoa</taxon>
        <taxon>Spiralia</taxon>
        <taxon>Lophotrochozoa</taxon>
        <taxon>Mollusca</taxon>
        <taxon>Gastropoda</taxon>
        <taxon>Heterobranchia</taxon>
        <taxon>Euthyneura</taxon>
        <taxon>Panpulmonata</taxon>
        <taxon>Sacoglossa</taxon>
        <taxon>Placobranchoidea</taxon>
        <taxon>Plakobranchidae</taxon>
        <taxon>Elysia</taxon>
    </lineage>
</organism>
<feature type="region of interest" description="Disordered" evidence="1">
    <location>
        <begin position="417"/>
        <end position="448"/>
    </location>
</feature>
<reference evidence="3" key="1">
    <citation type="journal article" date="2023" name="G3 (Bethesda)">
        <title>A reference genome for the long-term kleptoplast-retaining sea slug Elysia crispata morphotype clarki.</title>
        <authorList>
            <person name="Eastman K.E."/>
            <person name="Pendleton A.L."/>
            <person name="Shaikh M.A."/>
            <person name="Suttiyut T."/>
            <person name="Ogas R."/>
            <person name="Tomko P."/>
            <person name="Gavelis G."/>
            <person name="Widhalm J.R."/>
            <person name="Wisecaver J.H."/>
        </authorList>
    </citation>
    <scope>NUCLEOTIDE SEQUENCE</scope>
    <source>
        <strain evidence="3">ECLA1</strain>
    </source>
</reference>
<feature type="region of interest" description="Disordered" evidence="1">
    <location>
        <begin position="241"/>
        <end position="262"/>
    </location>
</feature>
<keyword evidence="2" id="KW-1133">Transmembrane helix</keyword>
<keyword evidence="2" id="KW-0472">Membrane</keyword>
<dbReference type="AlphaFoldDB" id="A0AAE1ARH7"/>
<comment type="caution">
    <text evidence="3">The sequence shown here is derived from an EMBL/GenBank/DDBJ whole genome shotgun (WGS) entry which is preliminary data.</text>
</comment>
<feature type="compositionally biased region" description="Acidic residues" evidence="1">
    <location>
        <begin position="119"/>
        <end position="129"/>
    </location>
</feature>
<feature type="compositionally biased region" description="Basic and acidic residues" evidence="1">
    <location>
        <begin position="438"/>
        <end position="448"/>
    </location>
</feature>
<dbReference type="EMBL" id="JAWDGP010001473">
    <property type="protein sequence ID" value="KAK3791397.1"/>
    <property type="molecule type" value="Genomic_DNA"/>
</dbReference>
<evidence type="ECO:0000256" key="1">
    <source>
        <dbReference type="SAM" id="MobiDB-lite"/>
    </source>
</evidence>
<name>A0AAE1ARH7_9GAST</name>
<feature type="compositionally biased region" description="Polar residues" evidence="1">
    <location>
        <begin position="186"/>
        <end position="201"/>
    </location>
</feature>
<dbReference type="Proteomes" id="UP001283361">
    <property type="component" value="Unassembled WGS sequence"/>
</dbReference>
<feature type="region of interest" description="Disordered" evidence="1">
    <location>
        <begin position="159"/>
        <end position="227"/>
    </location>
</feature>
<feature type="region of interest" description="Disordered" evidence="1">
    <location>
        <begin position="101"/>
        <end position="139"/>
    </location>
</feature>
<keyword evidence="2" id="KW-0812">Transmembrane</keyword>